<evidence type="ECO:0000313" key="8">
    <source>
        <dbReference type="Proteomes" id="UP000050795"/>
    </source>
</evidence>
<feature type="region of interest" description="Disordered" evidence="6">
    <location>
        <begin position="292"/>
        <end position="312"/>
    </location>
</feature>
<keyword evidence="2 5" id="KW-0802">TPR repeat</keyword>
<comment type="similarity">
    <text evidence="3">Belongs to the RPAP3 family.</text>
</comment>
<feature type="compositionally biased region" description="Acidic residues" evidence="6">
    <location>
        <begin position="96"/>
        <end position="105"/>
    </location>
</feature>
<evidence type="ECO:0000256" key="4">
    <source>
        <dbReference type="ARBA" id="ARBA00040133"/>
    </source>
</evidence>
<keyword evidence="8" id="KW-1185">Reference proteome</keyword>
<dbReference type="InterPro" id="IPR019734">
    <property type="entry name" value="TPR_rpt"/>
</dbReference>
<feature type="repeat" description="TPR" evidence="5">
    <location>
        <begin position="211"/>
        <end position="244"/>
    </location>
</feature>
<dbReference type="InterPro" id="IPR051966">
    <property type="entry name" value="RPAP3"/>
</dbReference>
<evidence type="ECO:0000256" key="2">
    <source>
        <dbReference type="ARBA" id="ARBA00022803"/>
    </source>
</evidence>
<dbReference type="WBParaSite" id="TREG1_109320.1">
    <property type="protein sequence ID" value="TREG1_109320.1"/>
    <property type="gene ID" value="TREG1_109320"/>
</dbReference>
<feature type="region of interest" description="Disordered" evidence="6">
    <location>
        <begin position="96"/>
        <end position="144"/>
    </location>
</feature>
<reference evidence="8" key="1">
    <citation type="submission" date="2022-06" db="EMBL/GenBank/DDBJ databases">
        <authorList>
            <person name="Berger JAMES D."/>
            <person name="Berger JAMES D."/>
        </authorList>
    </citation>
    <scope>NUCLEOTIDE SEQUENCE [LARGE SCALE GENOMIC DNA]</scope>
</reference>
<dbReference type="Pfam" id="PF13414">
    <property type="entry name" value="TPR_11"/>
    <property type="match status" value="1"/>
</dbReference>
<feature type="compositionally biased region" description="Polar residues" evidence="6">
    <location>
        <begin position="258"/>
        <end position="277"/>
    </location>
</feature>
<feature type="region of interest" description="Disordered" evidence="6">
    <location>
        <begin position="258"/>
        <end position="278"/>
    </location>
</feature>
<feature type="repeat" description="TPR" evidence="5">
    <location>
        <begin position="143"/>
        <end position="176"/>
    </location>
</feature>
<dbReference type="InterPro" id="IPR025986">
    <property type="entry name" value="RPAP3-like_C"/>
</dbReference>
<dbReference type="PROSITE" id="PS50005">
    <property type="entry name" value="TPR"/>
    <property type="match status" value="2"/>
</dbReference>
<dbReference type="Pfam" id="PF07719">
    <property type="entry name" value="TPR_2"/>
    <property type="match status" value="1"/>
</dbReference>
<name>A0AA85IWA4_TRIRE</name>
<feature type="region of interest" description="Disordered" evidence="6">
    <location>
        <begin position="368"/>
        <end position="394"/>
    </location>
</feature>
<evidence type="ECO:0000256" key="5">
    <source>
        <dbReference type="PROSITE-ProRule" id="PRU00339"/>
    </source>
</evidence>
<protein>
    <recommendedName>
        <fullName evidence="4">RNA polymerase II-associated protein 3</fullName>
    </recommendedName>
</protein>
<dbReference type="SMART" id="SM00028">
    <property type="entry name" value="TPR"/>
    <property type="match status" value="3"/>
</dbReference>
<keyword evidence="1" id="KW-0677">Repeat</keyword>
<dbReference type="SUPFAM" id="SSF48452">
    <property type="entry name" value="TPR-like"/>
    <property type="match status" value="1"/>
</dbReference>
<dbReference type="PANTHER" id="PTHR46423:SF1">
    <property type="entry name" value="RNA POLYMERASE II-ASSOCIATED PROTEIN 3"/>
    <property type="match status" value="1"/>
</dbReference>
<evidence type="ECO:0000313" key="9">
    <source>
        <dbReference type="WBParaSite" id="TREG1_109320.1"/>
    </source>
</evidence>
<dbReference type="InterPro" id="IPR013105">
    <property type="entry name" value="TPR_2"/>
</dbReference>
<evidence type="ECO:0000256" key="1">
    <source>
        <dbReference type="ARBA" id="ARBA00022737"/>
    </source>
</evidence>
<proteinExistence type="inferred from homology"/>
<feature type="compositionally biased region" description="Polar residues" evidence="6">
    <location>
        <begin position="368"/>
        <end position="378"/>
    </location>
</feature>
<accession>A0AA85IWA4</accession>
<dbReference type="Pfam" id="PF13877">
    <property type="entry name" value="RPAP3_C"/>
    <property type="match status" value="1"/>
</dbReference>
<feature type="region of interest" description="Disordered" evidence="6">
    <location>
        <begin position="41"/>
        <end position="71"/>
    </location>
</feature>
<organism evidence="8 9">
    <name type="scientific">Trichobilharzia regenti</name>
    <name type="common">Nasal bird schistosome</name>
    <dbReference type="NCBI Taxonomy" id="157069"/>
    <lineage>
        <taxon>Eukaryota</taxon>
        <taxon>Metazoa</taxon>
        <taxon>Spiralia</taxon>
        <taxon>Lophotrochozoa</taxon>
        <taxon>Platyhelminthes</taxon>
        <taxon>Trematoda</taxon>
        <taxon>Digenea</taxon>
        <taxon>Strigeidida</taxon>
        <taxon>Schistosomatoidea</taxon>
        <taxon>Schistosomatidae</taxon>
        <taxon>Trichobilharzia</taxon>
    </lineage>
</organism>
<dbReference type="GO" id="GO:0101031">
    <property type="term" value="C:protein folding chaperone complex"/>
    <property type="evidence" value="ECO:0007669"/>
    <property type="project" value="TreeGrafter"/>
</dbReference>
<dbReference type="PANTHER" id="PTHR46423">
    <property type="entry name" value="RNA POLYMERASE II-ASSOCIATED PROTEIN 3"/>
    <property type="match status" value="1"/>
</dbReference>
<evidence type="ECO:0000259" key="7">
    <source>
        <dbReference type="Pfam" id="PF13877"/>
    </source>
</evidence>
<feature type="domain" description="RNA-polymerase II-associated protein 3-like C-terminal" evidence="7">
    <location>
        <begin position="396"/>
        <end position="514"/>
    </location>
</feature>
<feature type="compositionally biased region" description="Basic residues" evidence="6">
    <location>
        <begin position="56"/>
        <end position="66"/>
    </location>
</feature>
<evidence type="ECO:0000256" key="6">
    <source>
        <dbReference type="SAM" id="MobiDB-lite"/>
    </source>
</evidence>
<reference evidence="9" key="2">
    <citation type="submission" date="2023-11" db="UniProtKB">
        <authorList>
            <consortium name="WormBaseParasite"/>
        </authorList>
    </citation>
    <scope>IDENTIFICATION</scope>
</reference>
<dbReference type="InterPro" id="IPR011990">
    <property type="entry name" value="TPR-like_helical_dom_sf"/>
</dbReference>
<sequence>MDPEKFLNLQMQMRENNMEVADFLNDFTNWKETVELKSKRLENSAKPEIPAIRNSLLKKNKKKPVKQKISDKKVERIKAYDYQAWDKFDVDKALAEDTDDGDNDNDNNNCTMDKTVGSPDHPTRNSSSETDEEQEDQRRLQLSKDARELGNVRFKEGRLDEAIEQYTMAIRLAPEDPTAYTNRAFAYIKTERYASAEADCIAALKLDQKSIKALFRRALARKGLGHITEAIEDLKELLKLNPDNKSALSELNSLTYTTKGNTSVPSTPSSLIQSGNNKQRKMRKISIIEVGGNVGSSSSHSSQKTTHTDSTPQVLLKTCSSSIKEVVNGTESLCHPTVKMTNSSSEALKFPSSTDKSIPSESVKKSFSQPVVNSTGDHNNPLEIPPSSKSINMTKPPSNWFQLEREIRELCRSGSSSMSYSKKLHLTKEAIIYLCNIQPTNYQALFGENMDSDFLSRMLHAFYQCVVEGDGDQSSSASTSSLLLTNHEITDRLLTLTKLSRFDVAWLMTDDVERVHAVKLIKHLQNDHSISKDIIKQICVQFECDD</sequence>
<feature type="compositionally biased region" description="Low complexity" evidence="6">
    <location>
        <begin position="296"/>
        <end position="311"/>
    </location>
</feature>
<evidence type="ECO:0000256" key="3">
    <source>
        <dbReference type="ARBA" id="ARBA00038275"/>
    </source>
</evidence>
<dbReference type="Gene3D" id="1.25.40.10">
    <property type="entry name" value="Tetratricopeptide repeat domain"/>
    <property type="match status" value="1"/>
</dbReference>
<dbReference type="AlphaFoldDB" id="A0AA85IWA4"/>
<dbReference type="Proteomes" id="UP000050795">
    <property type="component" value="Unassembled WGS sequence"/>
</dbReference>